<dbReference type="GO" id="GO:0043565">
    <property type="term" value="F:sequence-specific DNA binding"/>
    <property type="evidence" value="ECO:0007669"/>
    <property type="project" value="TreeGrafter"/>
</dbReference>
<reference evidence="7" key="1">
    <citation type="submission" date="2017-02" db="EMBL/GenBank/DDBJ databases">
        <authorList>
            <person name="Varghese N."/>
            <person name="Submissions S."/>
        </authorList>
    </citation>
    <scope>NUCLEOTIDE SEQUENCE [LARGE SCALE GENOMIC DNA]</scope>
    <source>
        <strain evidence="7">ATCC 27094</strain>
    </source>
</reference>
<keyword evidence="2" id="KW-0805">Transcription regulation</keyword>
<dbReference type="Gene3D" id="1.10.10.10">
    <property type="entry name" value="Winged helix-like DNA-binding domain superfamily/Winged helix DNA-binding domain"/>
    <property type="match status" value="1"/>
</dbReference>
<dbReference type="EMBL" id="FUWJ01000006">
    <property type="protein sequence ID" value="SKA21121.1"/>
    <property type="molecule type" value="Genomic_DNA"/>
</dbReference>
<dbReference type="PRINTS" id="PR00039">
    <property type="entry name" value="HTHLYSR"/>
</dbReference>
<evidence type="ECO:0000313" key="7">
    <source>
        <dbReference type="Proteomes" id="UP000190092"/>
    </source>
</evidence>
<dbReference type="SUPFAM" id="SSF53850">
    <property type="entry name" value="Periplasmic binding protein-like II"/>
    <property type="match status" value="1"/>
</dbReference>
<dbReference type="InterPro" id="IPR058163">
    <property type="entry name" value="LysR-type_TF_proteobact-type"/>
</dbReference>
<evidence type="ECO:0000256" key="1">
    <source>
        <dbReference type="ARBA" id="ARBA00009437"/>
    </source>
</evidence>
<evidence type="ECO:0000256" key="2">
    <source>
        <dbReference type="ARBA" id="ARBA00023015"/>
    </source>
</evidence>
<dbReference type="Pfam" id="PF03466">
    <property type="entry name" value="LysR_substrate"/>
    <property type="match status" value="1"/>
</dbReference>
<dbReference type="InterPro" id="IPR036388">
    <property type="entry name" value="WH-like_DNA-bd_sf"/>
</dbReference>
<organism evidence="6 7">
    <name type="scientific">Enhydrobacter aerosaccus</name>
    <dbReference type="NCBI Taxonomy" id="225324"/>
    <lineage>
        <taxon>Bacteria</taxon>
        <taxon>Pseudomonadati</taxon>
        <taxon>Pseudomonadota</taxon>
        <taxon>Alphaproteobacteria</taxon>
        <taxon>Hyphomicrobiales</taxon>
        <taxon>Enhydrobacter</taxon>
    </lineage>
</organism>
<dbReference type="InterPro" id="IPR000847">
    <property type="entry name" value="LysR_HTH_N"/>
</dbReference>
<protein>
    <submittedName>
        <fullName evidence="6">LysR family transcriptional regulator, glycine cleavage system transcriptional activator</fullName>
    </submittedName>
</protein>
<dbReference type="GO" id="GO:0003700">
    <property type="term" value="F:DNA-binding transcription factor activity"/>
    <property type="evidence" value="ECO:0007669"/>
    <property type="project" value="InterPro"/>
</dbReference>
<comment type="similarity">
    <text evidence="1">Belongs to the LysR transcriptional regulatory family.</text>
</comment>
<dbReference type="PANTHER" id="PTHR30537">
    <property type="entry name" value="HTH-TYPE TRANSCRIPTIONAL REGULATOR"/>
    <property type="match status" value="1"/>
</dbReference>
<accession>A0A1T4S007</accession>
<proteinExistence type="inferred from homology"/>
<keyword evidence="3" id="KW-0238">DNA-binding</keyword>
<dbReference type="Proteomes" id="UP000190092">
    <property type="component" value="Unassembled WGS sequence"/>
</dbReference>
<dbReference type="Pfam" id="PF00126">
    <property type="entry name" value="HTH_1"/>
    <property type="match status" value="1"/>
</dbReference>
<feature type="domain" description="HTH lysR-type" evidence="5">
    <location>
        <begin position="25"/>
        <end position="82"/>
    </location>
</feature>
<dbReference type="GO" id="GO:0006351">
    <property type="term" value="P:DNA-templated transcription"/>
    <property type="evidence" value="ECO:0007669"/>
    <property type="project" value="TreeGrafter"/>
</dbReference>
<dbReference type="CDD" id="cd08432">
    <property type="entry name" value="PBP2_GcdR_TrpI_HvrB_AmpR_like"/>
    <property type="match status" value="1"/>
</dbReference>
<dbReference type="PROSITE" id="PS50931">
    <property type="entry name" value="HTH_LYSR"/>
    <property type="match status" value="1"/>
</dbReference>
<dbReference type="Gene3D" id="3.40.190.10">
    <property type="entry name" value="Periplasmic binding protein-like II"/>
    <property type="match status" value="2"/>
</dbReference>
<dbReference type="SUPFAM" id="SSF46785">
    <property type="entry name" value="Winged helix' DNA-binding domain"/>
    <property type="match status" value="1"/>
</dbReference>
<keyword evidence="4" id="KW-0804">Transcription</keyword>
<dbReference type="RefSeq" id="WP_218191177.1">
    <property type="nucleotide sequence ID" value="NZ_FUWJ01000006.1"/>
</dbReference>
<dbReference type="InterPro" id="IPR005119">
    <property type="entry name" value="LysR_subst-bd"/>
</dbReference>
<dbReference type="PANTHER" id="PTHR30537:SF74">
    <property type="entry name" value="HTH-TYPE TRANSCRIPTIONAL REGULATOR TRPI"/>
    <property type="match status" value="1"/>
</dbReference>
<dbReference type="AlphaFoldDB" id="A0A1T4S007"/>
<name>A0A1T4S007_9HYPH</name>
<dbReference type="STRING" id="225324.SAMN02745126_04193"/>
<evidence type="ECO:0000313" key="6">
    <source>
        <dbReference type="EMBL" id="SKA21121.1"/>
    </source>
</evidence>
<evidence type="ECO:0000256" key="4">
    <source>
        <dbReference type="ARBA" id="ARBA00023163"/>
    </source>
</evidence>
<keyword evidence="7" id="KW-1185">Reference proteome</keyword>
<sequence length="321" mass="34244">MTARAKNSAPAELRSPVQAQRPRLPPLKALLAFEAASRHGSFAQGAQELGVTPSAVSHQIQQLEDFLGVSLFQRQAGGAALTNAGRIYAREVERAIGIISEATGLVAPQSQAGHLVIAASPSFAAKWLQPRLPDFLRAHPDVRVRLSTLSEPGDLDTARFDIAIVYGAAPSAPWRAEPLLVERLRPLCSPALAKALGLRSPADLARAPLIHSMNALTWADYLRQVGVKGLRAANELWLDRSTMAIDAAVNGLGVVLESEMLAAEELRDGRLIAPFGGDAHTVEAASYFLVRAPGLRSGTRTASFEKWLRGAIAAANLPGRK</sequence>
<evidence type="ECO:0000256" key="3">
    <source>
        <dbReference type="ARBA" id="ARBA00023125"/>
    </source>
</evidence>
<dbReference type="InterPro" id="IPR036390">
    <property type="entry name" value="WH_DNA-bd_sf"/>
</dbReference>
<gene>
    <name evidence="6" type="ORF">SAMN02745126_04193</name>
</gene>
<evidence type="ECO:0000259" key="5">
    <source>
        <dbReference type="PROSITE" id="PS50931"/>
    </source>
</evidence>